<dbReference type="InterPro" id="IPR006047">
    <property type="entry name" value="GH13_cat_dom"/>
</dbReference>
<evidence type="ECO:0000313" key="3">
    <source>
        <dbReference type="Proteomes" id="UP000694941"/>
    </source>
</evidence>
<organism evidence="3 4">
    <name type="scientific">Limulus polyphemus</name>
    <name type="common">Atlantic horseshoe crab</name>
    <dbReference type="NCBI Taxonomy" id="6850"/>
    <lineage>
        <taxon>Eukaryota</taxon>
        <taxon>Metazoa</taxon>
        <taxon>Ecdysozoa</taxon>
        <taxon>Arthropoda</taxon>
        <taxon>Chelicerata</taxon>
        <taxon>Merostomata</taxon>
        <taxon>Xiphosura</taxon>
        <taxon>Limulidae</taxon>
        <taxon>Limulus</taxon>
    </lineage>
</organism>
<accession>A0ABM1S0P9</accession>
<dbReference type="SMART" id="SM00642">
    <property type="entry name" value="Aamy"/>
    <property type="match status" value="1"/>
</dbReference>
<keyword evidence="1" id="KW-0472">Membrane</keyword>
<dbReference type="SUPFAM" id="SSF51445">
    <property type="entry name" value="(Trans)glycosidases"/>
    <property type="match status" value="1"/>
</dbReference>
<gene>
    <name evidence="4" type="primary">LOC106477662</name>
</gene>
<keyword evidence="3" id="KW-1185">Reference proteome</keyword>
<keyword evidence="1" id="KW-1133">Transmembrane helix</keyword>
<dbReference type="Gene3D" id="2.60.40.1180">
    <property type="entry name" value="Golgi alpha-mannosidase II"/>
    <property type="match status" value="1"/>
</dbReference>
<dbReference type="RefSeq" id="XP_022237204.1">
    <property type="nucleotide sequence ID" value="XM_022381496.1"/>
</dbReference>
<dbReference type="InterPro" id="IPR017853">
    <property type="entry name" value="GH"/>
</dbReference>
<dbReference type="InterPro" id="IPR013780">
    <property type="entry name" value="Glyco_hydro_b"/>
</dbReference>
<evidence type="ECO:0000256" key="1">
    <source>
        <dbReference type="SAM" id="Phobius"/>
    </source>
</evidence>
<dbReference type="Pfam" id="PF00128">
    <property type="entry name" value="Alpha-amylase"/>
    <property type="match status" value="1"/>
</dbReference>
<dbReference type="GeneID" id="106477662"/>
<feature type="domain" description="Glycosyl hydrolase family 13 catalytic" evidence="2">
    <location>
        <begin position="195"/>
        <end position="581"/>
    </location>
</feature>
<dbReference type="Gene3D" id="3.20.20.80">
    <property type="entry name" value="Glycosidases"/>
    <property type="match status" value="1"/>
</dbReference>
<dbReference type="Proteomes" id="UP000694941">
    <property type="component" value="Unplaced"/>
</dbReference>
<sequence length="690" mass="78563">MKTMLYSSTTREGLIVYNRLYASPESIKLANCTNGDFQFYRMDSSCSGPNGDIVLTISDGSQLMMKERSKSNTSLISRCSSTDSEQGQKPECSTNLLESEISQPFVIHLSQEDRQSTSAETNSNYSLRTREFPLSSCPLDVLVFQWNWAGFRLGCFVVFVCVLVGLFCVVLMSVTSQTSHCIPAREWWQGAVSYEVFPASFQDSDGDGFGDFAGLRWRLPYIQKFNVASIRLNSIFSALDYPLEYTHVIDFKNVDPHLGNIADFEKLVQDIHARGIHVILDMNPTITSDQHPWAAHWQQNKSGEYGYFYVETSEIKEKSSGFQDGHVEEKKSPNRPFGGELFLNWSHPAVQKEMNSALEFWLQKRVDGVYIKGLEHIQITVERDLFIIMKHWRFLLNKYSTDTRRNILLVSSHFVETLRKKKSRFLISLLKFCDILDFHLNFNVSHSLDLKAQLTVADEWSTFSESSWINWHLGSAETTRLATRIGTTYTLGAMVLLLTLPGSVSLFYGDEIKLQDSKDVLTDKGYREGQLCPMQWTSSVEANFTSDLTSPWLPIHPEFSSQNVEECSDDVSLIRQLIATRKKSASLWMKAIYDGKRAVCDGRPFTYVVHSDDGKLITLERYFPTEERYVVGVNFGMKSLTADFARFVSEAHVLISIETNLHKIKMLHKPLNLRNVSLSPGDALLIETRT</sequence>
<protein>
    <submittedName>
        <fullName evidence="4">Neutral and basic amino acid transport protein rBAT-like isoform X1</fullName>
    </submittedName>
</protein>
<name>A0ABM1S0P9_LIMPO</name>
<proteinExistence type="predicted"/>
<dbReference type="PANTHER" id="PTHR10357">
    <property type="entry name" value="ALPHA-AMYLASE FAMILY MEMBER"/>
    <property type="match status" value="1"/>
</dbReference>
<keyword evidence="1" id="KW-0812">Transmembrane</keyword>
<evidence type="ECO:0000259" key="2">
    <source>
        <dbReference type="SMART" id="SM00642"/>
    </source>
</evidence>
<dbReference type="PANTHER" id="PTHR10357:SF179">
    <property type="entry name" value="NEUTRAL AND BASIC AMINO ACID TRANSPORT PROTEIN RBAT"/>
    <property type="match status" value="1"/>
</dbReference>
<reference evidence="4" key="1">
    <citation type="submission" date="2025-08" db="UniProtKB">
        <authorList>
            <consortium name="RefSeq"/>
        </authorList>
    </citation>
    <scope>IDENTIFICATION</scope>
    <source>
        <tissue evidence="4">Muscle</tissue>
    </source>
</reference>
<evidence type="ECO:0000313" key="4">
    <source>
        <dbReference type="RefSeq" id="XP_022237204.1"/>
    </source>
</evidence>
<feature type="transmembrane region" description="Helical" evidence="1">
    <location>
        <begin position="153"/>
        <end position="174"/>
    </location>
</feature>